<name>A0A699SNQ2_TANCI</name>
<dbReference type="AlphaFoldDB" id="A0A699SNQ2"/>
<accession>A0A699SNQ2</accession>
<feature type="compositionally biased region" description="Basic and acidic residues" evidence="1">
    <location>
        <begin position="42"/>
        <end position="55"/>
    </location>
</feature>
<gene>
    <name evidence="2" type="ORF">Tci_870245</name>
</gene>
<feature type="non-terminal residue" evidence="2">
    <location>
        <position position="55"/>
    </location>
</feature>
<feature type="non-terminal residue" evidence="2">
    <location>
        <position position="1"/>
    </location>
</feature>
<sequence length="55" mass="6212">ALVEAYESDKIILDTYGERVILKRIRDDDDDQGEGPFAGSDRGSKRQREGKEPES</sequence>
<dbReference type="EMBL" id="BKCJ011171197">
    <property type="protein sequence ID" value="GFC98275.1"/>
    <property type="molecule type" value="Genomic_DNA"/>
</dbReference>
<organism evidence="2">
    <name type="scientific">Tanacetum cinerariifolium</name>
    <name type="common">Dalmatian daisy</name>
    <name type="synonym">Chrysanthemum cinerariifolium</name>
    <dbReference type="NCBI Taxonomy" id="118510"/>
    <lineage>
        <taxon>Eukaryota</taxon>
        <taxon>Viridiplantae</taxon>
        <taxon>Streptophyta</taxon>
        <taxon>Embryophyta</taxon>
        <taxon>Tracheophyta</taxon>
        <taxon>Spermatophyta</taxon>
        <taxon>Magnoliopsida</taxon>
        <taxon>eudicotyledons</taxon>
        <taxon>Gunneridae</taxon>
        <taxon>Pentapetalae</taxon>
        <taxon>asterids</taxon>
        <taxon>campanulids</taxon>
        <taxon>Asterales</taxon>
        <taxon>Asteraceae</taxon>
        <taxon>Asteroideae</taxon>
        <taxon>Anthemideae</taxon>
        <taxon>Anthemidinae</taxon>
        <taxon>Tanacetum</taxon>
    </lineage>
</organism>
<evidence type="ECO:0000313" key="2">
    <source>
        <dbReference type="EMBL" id="GFC98275.1"/>
    </source>
</evidence>
<evidence type="ECO:0000256" key="1">
    <source>
        <dbReference type="SAM" id="MobiDB-lite"/>
    </source>
</evidence>
<feature type="region of interest" description="Disordered" evidence="1">
    <location>
        <begin position="24"/>
        <end position="55"/>
    </location>
</feature>
<reference evidence="2" key="1">
    <citation type="journal article" date="2019" name="Sci. Rep.">
        <title>Draft genome of Tanacetum cinerariifolium, the natural source of mosquito coil.</title>
        <authorList>
            <person name="Yamashiro T."/>
            <person name="Shiraishi A."/>
            <person name="Satake H."/>
            <person name="Nakayama K."/>
        </authorList>
    </citation>
    <scope>NUCLEOTIDE SEQUENCE</scope>
</reference>
<comment type="caution">
    <text evidence="2">The sequence shown here is derived from an EMBL/GenBank/DDBJ whole genome shotgun (WGS) entry which is preliminary data.</text>
</comment>
<protein>
    <submittedName>
        <fullName evidence="2">Uncharacterized protein</fullName>
    </submittedName>
</protein>
<proteinExistence type="predicted"/>